<gene>
    <name evidence="2" type="ORF">DAPPUDRAFT_258867</name>
</gene>
<feature type="region of interest" description="Disordered" evidence="1">
    <location>
        <begin position="81"/>
        <end position="101"/>
    </location>
</feature>
<dbReference type="HOGENOM" id="CLU_2294422_0_0_1"/>
<evidence type="ECO:0000256" key="1">
    <source>
        <dbReference type="SAM" id="MobiDB-lite"/>
    </source>
</evidence>
<sequence length="101" mass="11337">MAEEAVNAYNSSHPNCPPISITQELLRTLSTKFWDKESQARSSSKAIHEMERVNIDRLTVPHVDSILKSNGEKGKLMEFEREKFANSSNAASSQQTGKKEN</sequence>
<evidence type="ECO:0000313" key="3">
    <source>
        <dbReference type="Proteomes" id="UP000000305"/>
    </source>
</evidence>
<accession>E9HG64</accession>
<dbReference type="EMBL" id="GL732639">
    <property type="protein sequence ID" value="EFX69279.1"/>
    <property type="molecule type" value="Genomic_DNA"/>
</dbReference>
<keyword evidence="3" id="KW-1185">Reference proteome</keyword>
<organism evidence="2 3">
    <name type="scientific">Daphnia pulex</name>
    <name type="common">Water flea</name>
    <dbReference type="NCBI Taxonomy" id="6669"/>
    <lineage>
        <taxon>Eukaryota</taxon>
        <taxon>Metazoa</taxon>
        <taxon>Ecdysozoa</taxon>
        <taxon>Arthropoda</taxon>
        <taxon>Crustacea</taxon>
        <taxon>Branchiopoda</taxon>
        <taxon>Diplostraca</taxon>
        <taxon>Cladocera</taxon>
        <taxon>Anomopoda</taxon>
        <taxon>Daphniidae</taxon>
        <taxon>Daphnia</taxon>
    </lineage>
</organism>
<dbReference type="Proteomes" id="UP000000305">
    <property type="component" value="Unassembled WGS sequence"/>
</dbReference>
<dbReference type="InParanoid" id="E9HG64"/>
<evidence type="ECO:0000313" key="2">
    <source>
        <dbReference type="EMBL" id="EFX69279.1"/>
    </source>
</evidence>
<dbReference type="KEGG" id="dpx:DAPPUDRAFT_258867"/>
<dbReference type="AlphaFoldDB" id="E9HG64"/>
<protein>
    <submittedName>
        <fullName evidence="2">Uncharacterized protein</fullName>
    </submittedName>
</protein>
<proteinExistence type="predicted"/>
<dbReference type="OrthoDB" id="10470227at2759"/>
<name>E9HG64_DAPPU</name>
<reference evidence="2 3" key="1">
    <citation type="journal article" date="2011" name="Science">
        <title>The ecoresponsive genome of Daphnia pulex.</title>
        <authorList>
            <person name="Colbourne J.K."/>
            <person name="Pfrender M.E."/>
            <person name="Gilbert D."/>
            <person name="Thomas W.K."/>
            <person name="Tucker A."/>
            <person name="Oakley T.H."/>
            <person name="Tokishita S."/>
            <person name="Aerts A."/>
            <person name="Arnold G.J."/>
            <person name="Basu M.K."/>
            <person name="Bauer D.J."/>
            <person name="Caceres C.E."/>
            <person name="Carmel L."/>
            <person name="Casola C."/>
            <person name="Choi J.H."/>
            <person name="Detter J.C."/>
            <person name="Dong Q."/>
            <person name="Dusheyko S."/>
            <person name="Eads B.D."/>
            <person name="Frohlich T."/>
            <person name="Geiler-Samerotte K.A."/>
            <person name="Gerlach D."/>
            <person name="Hatcher P."/>
            <person name="Jogdeo S."/>
            <person name="Krijgsveld J."/>
            <person name="Kriventseva E.V."/>
            <person name="Kultz D."/>
            <person name="Laforsch C."/>
            <person name="Lindquist E."/>
            <person name="Lopez J."/>
            <person name="Manak J.R."/>
            <person name="Muller J."/>
            <person name="Pangilinan J."/>
            <person name="Patwardhan R.P."/>
            <person name="Pitluck S."/>
            <person name="Pritham E.J."/>
            <person name="Rechtsteiner A."/>
            <person name="Rho M."/>
            <person name="Rogozin I.B."/>
            <person name="Sakarya O."/>
            <person name="Salamov A."/>
            <person name="Schaack S."/>
            <person name="Shapiro H."/>
            <person name="Shiga Y."/>
            <person name="Skalitzky C."/>
            <person name="Smith Z."/>
            <person name="Souvorov A."/>
            <person name="Sung W."/>
            <person name="Tang Z."/>
            <person name="Tsuchiya D."/>
            <person name="Tu H."/>
            <person name="Vos H."/>
            <person name="Wang M."/>
            <person name="Wolf Y.I."/>
            <person name="Yamagata H."/>
            <person name="Yamada T."/>
            <person name="Ye Y."/>
            <person name="Shaw J.R."/>
            <person name="Andrews J."/>
            <person name="Crease T.J."/>
            <person name="Tang H."/>
            <person name="Lucas S.M."/>
            <person name="Robertson H.M."/>
            <person name="Bork P."/>
            <person name="Koonin E.V."/>
            <person name="Zdobnov E.M."/>
            <person name="Grigoriev I.V."/>
            <person name="Lynch M."/>
            <person name="Boore J.L."/>
        </authorList>
    </citation>
    <scope>NUCLEOTIDE SEQUENCE [LARGE SCALE GENOMIC DNA]</scope>
</reference>